<keyword evidence="3" id="KW-1185">Reference proteome</keyword>
<dbReference type="Pfam" id="PF12758">
    <property type="entry name" value="DUF3813"/>
    <property type="match status" value="1"/>
</dbReference>
<dbReference type="Proteomes" id="UP001377337">
    <property type="component" value="Chromosome"/>
</dbReference>
<evidence type="ECO:0000313" key="3">
    <source>
        <dbReference type="Proteomes" id="UP001377337"/>
    </source>
</evidence>
<name>A0ABZ2NLX2_9BACI</name>
<dbReference type="RefSeq" id="WP_082883815.1">
    <property type="nucleotide sequence ID" value="NZ_CP147407.1"/>
</dbReference>
<evidence type="ECO:0000256" key="1">
    <source>
        <dbReference type="SAM" id="MobiDB-lite"/>
    </source>
</evidence>
<sequence>MGNKLFQKARESVNEAAPHDQASIDRAKNALSSAYANSSEAEKAQLQEFQQDLESRTE</sequence>
<reference evidence="2 3" key="1">
    <citation type="submission" date="2024-02" db="EMBL/GenBank/DDBJ databases">
        <title>Seven novel Bacillus-like species.</title>
        <authorList>
            <person name="Liu G."/>
        </authorList>
    </citation>
    <scope>NUCLEOTIDE SEQUENCE [LARGE SCALE GENOMIC DNA]</scope>
    <source>
        <strain evidence="2 3">FJAT-52054</strain>
    </source>
</reference>
<feature type="region of interest" description="Disordered" evidence="1">
    <location>
        <begin position="1"/>
        <end position="58"/>
    </location>
</feature>
<dbReference type="InterPro" id="IPR024217">
    <property type="entry name" value="DUF3813"/>
</dbReference>
<proteinExistence type="predicted"/>
<evidence type="ECO:0000313" key="2">
    <source>
        <dbReference type="EMBL" id="WXB98137.1"/>
    </source>
</evidence>
<protein>
    <submittedName>
        <fullName evidence="2">DUF3813 domain-containing protein</fullName>
    </submittedName>
</protein>
<dbReference type="EMBL" id="CP147407">
    <property type="protein sequence ID" value="WXB98137.1"/>
    <property type="molecule type" value="Genomic_DNA"/>
</dbReference>
<organism evidence="2 3">
    <name type="scientific">Metabacillus sediminis</name>
    <dbReference type="NCBI Taxonomy" id="3117746"/>
    <lineage>
        <taxon>Bacteria</taxon>
        <taxon>Bacillati</taxon>
        <taxon>Bacillota</taxon>
        <taxon>Bacilli</taxon>
        <taxon>Bacillales</taxon>
        <taxon>Bacillaceae</taxon>
        <taxon>Metabacillus</taxon>
    </lineage>
</organism>
<accession>A0ABZ2NLX2</accession>
<feature type="compositionally biased region" description="Polar residues" evidence="1">
    <location>
        <begin position="30"/>
        <end position="39"/>
    </location>
</feature>
<gene>
    <name evidence="2" type="ORF">WCV65_06570</name>
</gene>